<organism evidence="1 2">
    <name type="scientific">Thermoproteota archaeon</name>
    <dbReference type="NCBI Taxonomy" id="2056631"/>
    <lineage>
        <taxon>Archaea</taxon>
        <taxon>Thermoproteota</taxon>
    </lineage>
</organism>
<evidence type="ECO:0000313" key="1">
    <source>
        <dbReference type="EMBL" id="RLE49489.1"/>
    </source>
</evidence>
<dbReference type="AlphaFoldDB" id="A0A497EQM9"/>
<gene>
    <name evidence="1" type="ORF">DRJ31_04775</name>
</gene>
<comment type="caution">
    <text evidence="1">The sequence shown here is derived from an EMBL/GenBank/DDBJ whole genome shotgun (WGS) entry which is preliminary data.</text>
</comment>
<proteinExistence type="predicted"/>
<evidence type="ECO:0008006" key="3">
    <source>
        <dbReference type="Google" id="ProtNLM"/>
    </source>
</evidence>
<evidence type="ECO:0000313" key="2">
    <source>
        <dbReference type="Proteomes" id="UP000278475"/>
    </source>
</evidence>
<protein>
    <recommendedName>
        <fullName evidence="3">Clan AA aspartic protease</fullName>
    </recommendedName>
</protein>
<accession>A0A497EQM9</accession>
<sequence length="139" mass="15370">MVVTLDIKLKSFKEEVEVKAIANAGFESDEPEIIVPTSVAKKLKLYPKLPAETEIEEYRGAGGKKFKVYRLTKGAVKAWALTEDRSVGPVDVALAITPGEKEVLLSDKTLDALNIVLVKPGEGLWKFIDDPPEKIRKSY</sequence>
<name>A0A497EQM9_9CREN</name>
<reference evidence="1 2" key="1">
    <citation type="submission" date="2018-06" db="EMBL/GenBank/DDBJ databases">
        <title>Extensive metabolic versatility and redundancy in microbially diverse, dynamic hydrothermal sediments.</title>
        <authorList>
            <person name="Dombrowski N."/>
            <person name="Teske A."/>
            <person name="Baker B.J."/>
        </authorList>
    </citation>
    <scope>NUCLEOTIDE SEQUENCE [LARGE SCALE GENOMIC DNA]</scope>
    <source>
        <strain evidence="1">B66_G16</strain>
    </source>
</reference>
<dbReference type="Proteomes" id="UP000278475">
    <property type="component" value="Unassembled WGS sequence"/>
</dbReference>
<dbReference type="EMBL" id="QMQV01000033">
    <property type="protein sequence ID" value="RLE49489.1"/>
    <property type="molecule type" value="Genomic_DNA"/>
</dbReference>